<dbReference type="Gene3D" id="3.40.50.10490">
    <property type="entry name" value="Glucose-6-phosphate isomerase like protein, domain 1"/>
    <property type="match status" value="1"/>
</dbReference>
<organism evidence="3 4">
    <name type="scientific">Paramixta manurensis</name>
    <dbReference type="NCBI Taxonomy" id="2740817"/>
    <lineage>
        <taxon>Bacteria</taxon>
        <taxon>Pseudomonadati</taxon>
        <taxon>Pseudomonadota</taxon>
        <taxon>Gammaproteobacteria</taxon>
        <taxon>Enterobacterales</taxon>
        <taxon>Erwiniaceae</taxon>
        <taxon>Paramixta</taxon>
    </lineage>
</organism>
<dbReference type="InterPro" id="IPR017552">
    <property type="entry name" value="PHI/rmpB"/>
</dbReference>
<dbReference type="PROSITE" id="PS51464">
    <property type="entry name" value="SIS"/>
    <property type="match status" value="1"/>
</dbReference>
<dbReference type="AlphaFoldDB" id="A0A6M8UU64"/>
<dbReference type="KEGG" id="pmak:PMPD1_3699"/>
<dbReference type="SUPFAM" id="SSF53697">
    <property type="entry name" value="SIS domain"/>
    <property type="match status" value="1"/>
</dbReference>
<sequence length="180" mass="19286">MTALNVKPQLTRVVEELSAMAEALDATQLATLAENIDRAPRLFFSGQGRSGLMIKAITIRLMHIGLQVYVAGESNTPAIGHGDLLVAVSSSAKTQTTLSHIRAARQAGAKVALISAKPAPEVETDIALYLPARVSVMTDQHAGSLFEQTLLIIGDAIARLIQQRRGETDANLDKRHANLQ</sequence>
<comment type="similarity">
    <text evidence="1">Belongs to the SIS family. PHI subfamily.</text>
</comment>
<accession>A0A6M8UU64</accession>
<dbReference type="EMBL" id="CP054212">
    <property type="protein sequence ID" value="QKJ88613.1"/>
    <property type="molecule type" value="Genomic_DNA"/>
</dbReference>
<keyword evidence="4" id="KW-1185">Reference proteome</keyword>
<evidence type="ECO:0000259" key="2">
    <source>
        <dbReference type="PROSITE" id="PS51464"/>
    </source>
</evidence>
<dbReference type="GO" id="GO:1901135">
    <property type="term" value="P:carbohydrate derivative metabolic process"/>
    <property type="evidence" value="ECO:0007669"/>
    <property type="project" value="InterPro"/>
</dbReference>
<gene>
    <name evidence="3" type="ORF">PMPD1_3699</name>
</gene>
<proteinExistence type="inferred from homology"/>
<dbReference type="Proteomes" id="UP000505325">
    <property type="component" value="Chromosome"/>
</dbReference>
<dbReference type="PANTHER" id="PTHR43443">
    <property type="entry name" value="3-HEXULOSE-6-PHOSPHATE ISOMERASE"/>
    <property type="match status" value="1"/>
</dbReference>
<name>A0A6M8UU64_9GAMM</name>
<dbReference type="RefSeq" id="WP_173635468.1">
    <property type="nucleotide sequence ID" value="NZ_CP054212.1"/>
</dbReference>
<dbReference type="InterPro" id="IPR046348">
    <property type="entry name" value="SIS_dom_sf"/>
</dbReference>
<evidence type="ECO:0000256" key="1">
    <source>
        <dbReference type="ARBA" id="ARBA00009235"/>
    </source>
</evidence>
<evidence type="ECO:0000313" key="4">
    <source>
        <dbReference type="Proteomes" id="UP000505325"/>
    </source>
</evidence>
<protein>
    <submittedName>
        <fullName evidence="3">SIS domain-containing protein</fullName>
    </submittedName>
</protein>
<dbReference type="InterPro" id="IPR001347">
    <property type="entry name" value="SIS_dom"/>
</dbReference>
<dbReference type="PANTHER" id="PTHR43443:SF1">
    <property type="entry name" value="3-HEXULOSE-6-PHOSPHATE ISOMERASE"/>
    <property type="match status" value="1"/>
</dbReference>
<reference evidence="3 4" key="1">
    <citation type="submission" date="2020-06" db="EMBL/GenBank/DDBJ databases">
        <title>Genome sequence of Paramixta manurensis strain PD-1.</title>
        <authorList>
            <person name="Lee C.W."/>
            <person name="Kim J."/>
        </authorList>
    </citation>
    <scope>NUCLEOTIDE SEQUENCE [LARGE SCALE GENOMIC DNA]</scope>
    <source>
        <strain evidence="3 4">PD-1</strain>
    </source>
</reference>
<evidence type="ECO:0000313" key="3">
    <source>
        <dbReference type="EMBL" id="QKJ88613.1"/>
    </source>
</evidence>
<dbReference type="GO" id="GO:0097367">
    <property type="term" value="F:carbohydrate derivative binding"/>
    <property type="evidence" value="ECO:0007669"/>
    <property type="project" value="InterPro"/>
</dbReference>
<feature type="domain" description="SIS" evidence="2">
    <location>
        <begin position="32"/>
        <end position="167"/>
    </location>
</feature>
<dbReference type="GO" id="GO:0016853">
    <property type="term" value="F:isomerase activity"/>
    <property type="evidence" value="ECO:0007669"/>
    <property type="project" value="InterPro"/>
</dbReference>
<dbReference type="Pfam" id="PF01380">
    <property type="entry name" value="SIS"/>
    <property type="match status" value="1"/>
</dbReference>